<evidence type="ECO:0000256" key="4">
    <source>
        <dbReference type="SAM" id="Phobius"/>
    </source>
</evidence>
<dbReference type="Pfam" id="PF07730">
    <property type="entry name" value="HisKA_3"/>
    <property type="match status" value="1"/>
</dbReference>
<keyword evidence="4" id="KW-0472">Membrane</keyword>
<dbReference type="PANTHER" id="PTHR24421:SF62">
    <property type="entry name" value="SENSORY TRANSDUCTION HISTIDINE KINASE"/>
    <property type="match status" value="1"/>
</dbReference>
<keyword evidence="3" id="KW-0902">Two-component regulatory system</keyword>
<dbReference type="RefSeq" id="WP_251779993.1">
    <property type="nucleotide sequence ID" value="NZ_JAMKFE010000012.1"/>
</dbReference>
<feature type="domain" description="Histidine kinase" evidence="5">
    <location>
        <begin position="320"/>
        <end position="410"/>
    </location>
</feature>
<evidence type="ECO:0000313" key="6">
    <source>
        <dbReference type="EMBL" id="MCM5681513.1"/>
    </source>
</evidence>
<reference evidence="6" key="1">
    <citation type="submission" date="2022-05" db="EMBL/GenBank/DDBJ databases">
        <title>Schlegelella sp. nov., isolated from mangrove soil.</title>
        <authorList>
            <person name="Liu Y."/>
            <person name="Ge X."/>
            <person name="Liu W."/>
        </authorList>
    </citation>
    <scope>NUCLEOTIDE SEQUENCE</scope>
    <source>
        <strain evidence="6">S2-27</strain>
    </source>
</reference>
<dbReference type="CDD" id="cd16917">
    <property type="entry name" value="HATPase_UhpB-NarQ-NarX-like"/>
    <property type="match status" value="1"/>
</dbReference>
<dbReference type="Gene3D" id="1.20.5.1930">
    <property type="match status" value="1"/>
</dbReference>
<comment type="caution">
    <text evidence="6">The sequence shown here is derived from an EMBL/GenBank/DDBJ whole genome shotgun (WGS) entry which is preliminary data.</text>
</comment>
<proteinExistence type="predicted"/>
<feature type="transmembrane region" description="Helical" evidence="4">
    <location>
        <begin position="44"/>
        <end position="66"/>
    </location>
</feature>
<feature type="transmembrane region" description="Helical" evidence="4">
    <location>
        <begin position="126"/>
        <end position="142"/>
    </location>
</feature>
<keyword evidence="2 6" id="KW-0418">Kinase</keyword>
<dbReference type="Proteomes" id="UP001165541">
    <property type="component" value="Unassembled WGS sequence"/>
</dbReference>
<organism evidence="6 7">
    <name type="scientific">Caldimonas mangrovi</name>
    <dbReference type="NCBI Taxonomy" id="2944811"/>
    <lineage>
        <taxon>Bacteria</taxon>
        <taxon>Pseudomonadati</taxon>
        <taxon>Pseudomonadota</taxon>
        <taxon>Betaproteobacteria</taxon>
        <taxon>Burkholderiales</taxon>
        <taxon>Sphaerotilaceae</taxon>
        <taxon>Caldimonas</taxon>
    </lineage>
</organism>
<keyword evidence="7" id="KW-1185">Reference proteome</keyword>
<dbReference type="SMART" id="SM00387">
    <property type="entry name" value="HATPase_c"/>
    <property type="match status" value="1"/>
</dbReference>
<evidence type="ECO:0000256" key="2">
    <source>
        <dbReference type="ARBA" id="ARBA00022777"/>
    </source>
</evidence>
<dbReference type="InterPro" id="IPR036890">
    <property type="entry name" value="HATPase_C_sf"/>
</dbReference>
<keyword evidence="4" id="KW-0812">Transmembrane</keyword>
<dbReference type="Pfam" id="PF02518">
    <property type="entry name" value="HATPase_c"/>
    <property type="match status" value="1"/>
</dbReference>
<feature type="transmembrane region" description="Helical" evidence="4">
    <location>
        <begin position="20"/>
        <end position="38"/>
    </location>
</feature>
<sequence>MNDNLHKERRLQAHRLRLTLLSVANTGLEAAVMLLYVWAGELSWPMWGAFVVACVGLHSVFALLIWTGWNLRLRDPGMLIAQVGAGCAAQIIFLVLVPQLAILFLVGVCVTYIFAMVSFKPGQFTWAWLLAGLSIGVALYLVRDDFRYPAVNGLTTFALWLYFFLAIHQLTTFGSQFSTLRMKLSERNRELSESLAKLEELAGQQRLVERERISRELHDTLLQGIQGLILRFQSAAMRIPDDTLARKMMDDALDQADRIMLEGRDQLAGLRGAGSAPGSLADVLSSAGEELMADYGPQFRFERHAGPRELQPVVAEEAYRIGREALLNAFQHARASEVRVELTYGEDELRLLVRDDGSGVDPQVLSDGGRQGHWGLFGMKERARRLGGRLTVREAEGSGTEVELVVPAALAYALEAPGAAEGLVAWLRSKRSSA</sequence>
<dbReference type="Gene3D" id="3.30.565.10">
    <property type="entry name" value="Histidine kinase-like ATPase, C-terminal domain"/>
    <property type="match status" value="1"/>
</dbReference>
<dbReference type="SUPFAM" id="SSF55874">
    <property type="entry name" value="ATPase domain of HSP90 chaperone/DNA topoisomerase II/histidine kinase"/>
    <property type="match status" value="1"/>
</dbReference>
<protein>
    <submittedName>
        <fullName evidence="6">Sensor histidine kinase</fullName>
    </submittedName>
</protein>
<keyword evidence="4" id="KW-1133">Transmembrane helix</keyword>
<evidence type="ECO:0000259" key="5">
    <source>
        <dbReference type="PROSITE" id="PS50109"/>
    </source>
</evidence>
<dbReference type="InterPro" id="IPR011712">
    <property type="entry name" value="Sig_transdc_His_kin_sub3_dim/P"/>
</dbReference>
<gene>
    <name evidence="6" type="ORF">M8A51_18455</name>
</gene>
<feature type="transmembrane region" description="Helical" evidence="4">
    <location>
        <begin position="154"/>
        <end position="173"/>
    </location>
</feature>
<feature type="transmembrane region" description="Helical" evidence="4">
    <location>
        <begin position="102"/>
        <end position="119"/>
    </location>
</feature>
<dbReference type="InterPro" id="IPR003594">
    <property type="entry name" value="HATPase_dom"/>
</dbReference>
<dbReference type="PROSITE" id="PS50109">
    <property type="entry name" value="HIS_KIN"/>
    <property type="match status" value="1"/>
</dbReference>
<dbReference type="InterPro" id="IPR050482">
    <property type="entry name" value="Sensor_HK_TwoCompSys"/>
</dbReference>
<accession>A0ABT0YUL0</accession>
<evidence type="ECO:0000256" key="1">
    <source>
        <dbReference type="ARBA" id="ARBA00022679"/>
    </source>
</evidence>
<dbReference type="GO" id="GO:0016301">
    <property type="term" value="F:kinase activity"/>
    <property type="evidence" value="ECO:0007669"/>
    <property type="project" value="UniProtKB-KW"/>
</dbReference>
<dbReference type="InterPro" id="IPR005467">
    <property type="entry name" value="His_kinase_dom"/>
</dbReference>
<evidence type="ECO:0000313" key="7">
    <source>
        <dbReference type="Proteomes" id="UP001165541"/>
    </source>
</evidence>
<name>A0ABT0YUL0_9BURK</name>
<dbReference type="PANTHER" id="PTHR24421">
    <property type="entry name" value="NITRATE/NITRITE SENSOR PROTEIN NARX-RELATED"/>
    <property type="match status" value="1"/>
</dbReference>
<dbReference type="EMBL" id="JAMKFE010000012">
    <property type="protein sequence ID" value="MCM5681513.1"/>
    <property type="molecule type" value="Genomic_DNA"/>
</dbReference>
<evidence type="ECO:0000256" key="3">
    <source>
        <dbReference type="ARBA" id="ARBA00023012"/>
    </source>
</evidence>
<keyword evidence="1" id="KW-0808">Transferase</keyword>